<accession>W7U663</accession>
<dbReference type="OrthoDB" id="225539at2759"/>
<keyword evidence="3" id="KW-1185">Reference proteome</keyword>
<evidence type="ECO:0000313" key="2">
    <source>
        <dbReference type="EMBL" id="EWM28321.1"/>
    </source>
</evidence>
<gene>
    <name evidence="2" type="ORF">Naga_100109g17</name>
</gene>
<comment type="caution">
    <text evidence="2">The sequence shown here is derived from an EMBL/GenBank/DDBJ whole genome shotgun (WGS) entry which is preliminary data.</text>
</comment>
<dbReference type="EMBL" id="AZIL01000348">
    <property type="protein sequence ID" value="EWM28321.1"/>
    <property type="molecule type" value="Genomic_DNA"/>
</dbReference>
<keyword evidence="1" id="KW-0472">Membrane</keyword>
<name>W7U663_9STRA</name>
<dbReference type="Proteomes" id="UP000019335">
    <property type="component" value="Chromosome 5"/>
</dbReference>
<keyword evidence="1" id="KW-0812">Transmembrane</keyword>
<sequence>MTKLSRERRHVAAWLAMASASFVGLNLYMGYQVLYPIRFPFEGNAQHPVVRQALNQVTDGNLKDDEVIPQRSAVSDEHPVSFGACCGIGHRLSRNLPTLVYAQGQKRFAHAVWTDVPWDAIFVDSDMVKAGHQAEEHFANSFPKNWSPAAESPGAVEKTGTTRDFYIPGDMVRMFESKEMWAVVSKLSASLSQRVLRVMDPRRKQYKPLHLCAHFRIGNNEKGDWEAKTWRQVNESIIKTQTLEAMKAWAAERKDSSEVSVFVPSDTADLPKWFAEHVPQGWRVINADMDSAKPESGVWFGQFGSNTSAALNQEEKNGAMAEAVADLFGLGECSALWVPTYSSFSLTGITQTKRRQQPVFFRKLREEGFEEL</sequence>
<proteinExistence type="predicted"/>
<evidence type="ECO:0000256" key="1">
    <source>
        <dbReference type="SAM" id="Phobius"/>
    </source>
</evidence>
<protein>
    <submittedName>
        <fullName evidence="2">Uncharacterized protein</fullName>
    </submittedName>
</protein>
<evidence type="ECO:0000313" key="3">
    <source>
        <dbReference type="Proteomes" id="UP000019335"/>
    </source>
</evidence>
<reference evidence="2 3" key="1">
    <citation type="journal article" date="2014" name="Mol. Plant">
        <title>Chromosome Scale Genome Assembly and Transcriptome Profiling of Nannochloropsis gaditana in Nitrogen Depletion.</title>
        <authorList>
            <person name="Corteggiani Carpinelli E."/>
            <person name="Telatin A."/>
            <person name="Vitulo N."/>
            <person name="Forcato C."/>
            <person name="D'Angelo M."/>
            <person name="Schiavon R."/>
            <person name="Vezzi A."/>
            <person name="Giacometti G.M."/>
            <person name="Morosinotto T."/>
            <person name="Valle G."/>
        </authorList>
    </citation>
    <scope>NUCLEOTIDE SEQUENCE [LARGE SCALE GENOMIC DNA]</scope>
    <source>
        <strain evidence="2 3">B-31</strain>
    </source>
</reference>
<dbReference type="Gene3D" id="3.40.50.11350">
    <property type="match status" value="1"/>
</dbReference>
<dbReference type="AlphaFoldDB" id="W7U663"/>
<keyword evidence="1" id="KW-1133">Transmembrane helix</keyword>
<organism evidence="2 3">
    <name type="scientific">Nannochloropsis gaditana</name>
    <dbReference type="NCBI Taxonomy" id="72520"/>
    <lineage>
        <taxon>Eukaryota</taxon>
        <taxon>Sar</taxon>
        <taxon>Stramenopiles</taxon>
        <taxon>Ochrophyta</taxon>
        <taxon>Eustigmatophyceae</taxon>
        <taxon>Eustigmatales</taxon>
        <taxon>Monodopsidaceae</taxon>
        <taxon>Nannochloropsis</taxon>
    </lineage>
</organism>
<feature type="transmembrane region" description="Helical" evidence="1">
    <location>
        <begin position="12"/>
        <end position="31"/>
    </location>
</feature>